<comment type="caution">
    <text evidence="2">The sequence shown here is derived from an EMBL/GenBank/DDBJ whole genome shotgun (WGS) entry which is preliminary data.</text>
</comment>
<dbReference type="PANTHER" id="PTHR12121:SF36">
    <property type="entry name" value="ENDONUCLEASE_EXONUCLEASE_PHOSPHATASE DOMAIN-CONTAINING PROTEIN"/>
    <property type="match status" value="1"/>
</dbReference>
<accession>A0A9W4TYX6</accession>
<evidence type="ECO:0000256" key="1">
    <source>
        <dbReference type="SAM" id="Phobius"/>
    </source>
</evidence>
<evidence type="ECO:0000313" key="2">
    <source>
        <dbReference type="EMBL" id="CAI5759097.1"/>
    </source>
</evidence>
<dbReference type="InterPro" id="IPR036691">
    <property type="entry name" value="Endo/exonu/phosph_ase_sf"/>
</dbReference>
<dbReference type="OrthoDB" id="276515at2759"/>
<dbReference type="GO" id="GO:0000175">
    <property type="term" value="F:3'-5'-RNA exonuclease activity"/>
    <property type="evidence" value="ECO:0007669"/>
    <property type="project" value="TreeGrafter"/>
</dbReference>
<dbReference type="CDD" id="cd09083">
    <property type="entry name" value="EEP-1"/>
    <property type="match status" value="1"/>
</dbReference>
<dbReference type="Gene3D" id="3.60.10.10">
    <property type="entry name" value="Endonuclease/exonuclease/phosphatase"/>
    <property type="match status" value="1"/>
</dbReference>
<dbReference type="AlphaFoldDB" id="A0A9W4TYX6"/>
<dbReference type="InterPro" id="IPR050410">
    <property type="entry name" value="CCR4/nocturin_mRNA_transcr"/>
</dbReference>
<dbReference type="SUPFAM" id="SSF56219">
    <property type="entry name" value="DNase I-like"/>
    <property type="match status" value="1"/>
</dbReference>
<organism evidence="2 3">
    <name type="scientific">Candida verbasci</name>
    <dbReference type="NCBI Taxonomy" id="1227364"/>
    <lineage>
        <taxon>Eukaryota</taxon>
        <taxon>Fungi</taxon>
        <taxon>Dikarya</taxon>
        <taxon>Ascomycota</taxon>
        <taxon>Saccharomycotina</taxon>
        <taxon>Pichiomycetes</taxon>
        <taxon>Debaryomycetaceae</taxon>
        <taxon>Candida/Lodderomyces clade</taxon>
        <taxon>Candida</taxon>
    </lineage>
</organism>
<name>A0A9W4TYX6_9ASCO</name>
<feature type="transmembrane region" description="Helical" evidence="1">
    <location>
        <begin position="7"/>
        <end position="25"/>
    </location>
</feature>
<proteinExistence type="predicted"/>
<evidence type="ECO:0008006" key="4">
    <source>
        <dbReference type="Google" id="ProtNLM"/>
    </source>
</evidence>
<reference evidence="2" key="1">
    <citation type="submission" date="2022-12" db="EMBL/GenBank/DDBJ databases">
        <authorList>
            <person name="Brejova B."/>
        </authorList>
    </citation>
    <scope>NUCLEOTIDE SEQUENCE</scope>
</reference>
<keyword evidence="1" id="KW-0472">Membrane</keyword>
<dbReference type="PANTHER" id="PTHR12121">
    <property type="entry name" value="CARBON CATABOLITE REPRESSOR PROTEIN 4"/>
    <property type="match status" value="1"/>
</dbReference>
<gene>
    <name evidence="2" type="ORF">CANVERA_P3606</name>
</gene>
<keyword evidence="1" id="KW-0812">Transmembrane</keyword>
<keyword evidence="3" id="KW-1185">Reference proteome</keyword>
<evidence type="ECO:0000313" key="3">
    <source>
        <dbReference type="Proteomes" id="UP001152885"/>
    </source>
</evidence>
<protein>
    <recommendedName>
        <fullName evidence="4">Endonuclease/exonuclease/phosphatase domain-containing protein</fullName>
    </recommendedName>
</protein>
<dbReference type="Proteomes" id="UP001152885">
    <property type="component" value="Unassembled WGS sequence"/>
</dbReference>
<dbReference type="EMBL" id="CANTUO010000004">
    <property type="protein sequence ID" value="CAI5759097.1"/>
    <property type="molecule type" value="Genomic_DNA"/>
</dbReference>
<keyword evidence="1" id="KW-1133">Transmembrane helix</keyword>
<sequence length="379" mass="43878">MNYSKQQSRVLILICCLIIVIYITVHNSSIKILNSADKDRLFHEYKSLIDSEISISTSTSLLPEATKNPSHFLGEIKEIAYFETSEFKGIPEHIDEINLEEPELPKLPKVQLSPLKFRIYSHNIKNGGNHELVVGEDEWRIRMIPLVNSIKFHLKQNTIITLQEVYYNQLIDIMKLLGDEFDWYGHGRISEDIGELVPIIYKKSEWEPVYKDSFWLNEKDQRKNLQGWDALYLRIVSYITLKHIGTSNYINIFNTHWDHIGIESKLGSANLILEKISKFKWPSFLTGDLNTEREEEPYKLLKTVLVDTATTKNRYGHSKSTVTGFEGEVLLAGQNIDYIFAPKEVHIEMFGLLHSKFNGKYFSDHRPLVSDFNIQIGGL</sequence>